<feature type="transmembrane region" description="Helical" evidence="1">
    <location>
        <begin position="30"/>
        <end position="58"/>
    </location>
</feature>
<dbReference type="InterPro" id="IPR021737">
    <property type="entry name" value="Phage_phiKZ_Orf197"/>
</dbReference>
<keyword evidence="1" id="KW-1133">Transmembrane helix</keyword>
<dbReference type="Pfam" id="PF11750">
    <property type="entry name" value="DUF3307"/>
    <property type="match status" value="1"/>
</dbReference>
<organism evidence="2 3">
    <name type="scientific">Aquirufa salirivi</name>
    <dbReference type="NCBI Taxonomy" id="3104729"/>
    <lineage>
        <taxon>Bacteria</taxon>
        <taxon>Pseudomonadati</taxon>
        <taxon>Bacteroidota</taxon>
        <taxon>Cytophagia</taxon>
        <taxon>Cytophagales</taxon>
        <taxon>Flectobacillaceae</taxon>
        <taxon>Aquirufa</taxon>
    </lineage>
</organism>
<comment type="caution">
    <text evidence="2">The sequence shown here is derived from an EMBL/GenBank/DDBJ whole genome shotgun (WGS) entry which is preliminary data.</text>
</comment>
<gene>
    <name evidence="2" type="ORF">U0R11_11405</name>
</gene>
<sequence>MLAHFIGDFVLQSNQWVKHKEEHLFKSPYLYLHVCLHTMLMFMVVGFEYVYIPAIVFLSITHLIVDGIKLMKPIKNHRLLFFLDQSVHIILLYWVSQDWSTHFEIQTYVTERNLLLVLAIILLTSVTSIVLKVVFSIWDKDLEKISEKDSSLKDAGRYIGMLERLFVFAFILLDQWDAIGFLLAAKSVFRFGDLTKAGDRKLTEYILIGTLLSFGIAMIIGVAFLTLTK</sequence>
<feature type="transmembrane region" description="Helical" evidence="1">
    <location>
        <begin position="79"/>
        <end position="95"/>
    </location>
</feature>
<keyword evidence="1" id="KW-0812">Transmembrane</keyword>
<keyword evidence="3" id="KW-1185">Reference proteome</keyword>
<dbReference type="EMBL" id="JBEWZH010000008">
    <property type="protein sequence ID" value="MFL0162999.1"/>
    <property type="molecule type" value="Genomic_DNA"/>
</dbReference>
<evidence type="ECO:0000313" key="3">
    <source>
        <dbReference type="Proteomes" id="UP001623558"/>
    </source>
</evidence>
<feature type="transmembrane region" description="Helical" evidence="1">
    <location>
        <begin position="115"/>
        <end position="138"/>
    </location>
</feature>
<evidence type="ECO:0000256" key="1">
    <source>
        <dbReference type="SAM" id="Phobius"/>
    </source>
</evidence>
<dbReference type="RefSeq" id="WP_406751804.1">
    <property type="nucleotide sequence ID" value="NZ_JBEWZH010000008.1"/>
</dbReference>
<feature type="transmembrane region" description="Helical" evidence="1">
    <location>
        <begin position="205"/>
        <end position="227"/>
    </location>
</feature>
<reference evidence="2 3" key="1">
    <citation type="submission" date="2024-07" db="EMBL/GenBank/DDBJ databases">
        <authorList>
            <person name="Pitt A."/>
            <person name="Hahn M.W."/>
        </authorList>
    </citation>
    <scope>NUCLEOTIDE SEQUENCE [LARGE SCALE GENOMIC DNA]</scope>
    <source>
        <strain evidence="2 3">1-SAACH-A3</strain>
    </source>
</reference>
<name>A0ABW8RZL2_9BACT</name>
<proteinExistence type="predicted"/>
<keyword evidence="1" id="KW-0472">Membrane</keyword>
<evidence type="ECO:0000313" key="2">
    <source>
        <dbReference type="EMBL" id="MFL0162999.1"/>
    </source>
</evidence>
<protein>
    <submittedName>
        <fullName evidence="2">DUF3307 domain-containing protein</fullName>
    </submittedName>
</protein>
<feature type="transmembrane region" description="Helical" evidence="1">
    <location>
        <begin position="165"/>
        <end position="185"/>
    </location>
</feature>
<dbReference type="Proteomes" id="UP001623558">
    <property type="component" value="Unassembled WGS sequence"/>
</dbReference>
<accession>A0ABW8RZL2</accession>